<feature type="domain" description="T6SS Transcription factor RovC-like DNA binding" evidence="1">
    <location>
        <begin position="189"/>
        <end position="281"/>
    </location>
</feature>
<dbReference type="OrthoDB" id="9800831at2"/>
<dbReference type="GeneID" id="7331125"/>
<dbReference type="EMBL" id="CP001340">
    <property type="protein sequence ID" value="ACL96266.1"/>
    <property type="molecule type" value="Genomic_DNA"/>
</dbReference>
<dbReference type="AlphaFoldDB" id="A0A0H3CAR3"/>
<dbReference type="PATRIC" id="fig|565050.3.peg.2740"/>
<proteinExistence type="predicted"/>
<dbReference type="KEGG" id="ccs:CCNA_02801"/>
<dbReference type="Proteomes" id="UP000001364">
    <property type="component" value="Chromosome"/>
</dbReference>
<sequence length="335" mass="36523">MNDPACVPAQPASISRPASTAPCAVIRLLTLRHGERNAMSADQTPLPPWRSQEAYRPLLAADTAVWAWEFGRRGAAIQAEGPSGVVPDLCFVGEGPGADPLPTVLWRWQADRSVPVLSLTPASAYDPDALDIRRLDLAVIVVRTQDGHQHVMVSDGARRLRFAVTGGDVLGGAMRCRLHFPPRGVGLASMDGLRMLIALRDTGRLPKAGRGLRSKSARWLQMLWAHDARCAGASQRDIALLLFGEARVCEDWSGPSDYMRMRVQRLLRAAEDLVSGGYRALNGLRAGRLNPPKMIDVWRSAAWRNGGATMLLLFEPALATSCGWLGCLHGLCRLW</sequence>
<name>A0A0H3CAR3_CAUVN</name>
<dbReference type="RefSeq" id="YP_002518174.1">
    <property type="nucleotide sequence ID" value="NC_011916.1"/>
</dbReference>
<organism evidence="2 3">
    <name type="scientific">Caulobacter vibrioides (strain NA1000 / CB15N)</name>
    <name type="common">Caulobacter crescentus</name>
    <dbReference type="NCBI Taxonomy" id="565050"/>
    <lineage>
        <taxon>Bacteria</taxon>
        <taxon>Pseudomonadati</taxon>
        <taxon>Pseudomonadota</taxon>
        <taxon>Alphaproteobacteria</taxon>
        <taxon>Caulobacterales</taxon>
        <taxon>Caulobacteraceae</taxon>
        <taxon>Caulobacter</taxon>
    </lineage>
</organism>
<evidence type="ECO:0000313" key="3">
    <source>
        <dbReference type="Proteomes" id="UP000001364"/>
    </source>
</evidence>
<dbReference type="HOGENOM" id="CLU_071510_0_0_5"/>
<dbReference type="Pfam" id="PF10074">
    <property type="entry name" value="RovC_DNA-bd"/>
    <property type="match status" value="1"/>
</dbReference>
<accession>A0A0H3CAR3</accession>
<gene>
    <name evidence="2" type="ordered locus">CCNA_02801</name>
</gene>
<dbReference type="RefSeq" id="WP_010920563.1">
    <property type="nucleotide sequence ID" value="NC_011916.1"/>
</dbReference>
<reference evidence="2 3" key="1">
    <citation type="journal article" date="2010" name="J. Bacteriol.">
        <title>The genetic basis of laboratory adaptation in Caulobacter crescentus.</title>
        <authorList>
            <person name="Marks M.E."/>
            <person name="Castro-Rojas C.M."/>
            <person name="Teiling C."/>
            <person name="Du L."/>
            <person name="Kapatral V."/>
            <person name="Walunas T.L."/>
            <person name="Crosson S."/>
        </authorList>
    </citation>
    <scope>NUCLEOTIDE SEQUENCE [LARGE SCALE GENOMIC DNA]</scope>
    <source>
        <strain evidence="3">NA1000 / CB15N</strain>
    </source>
</reference>
<keyword evidence="3" id="KW-1185">Reference proteome</keyword>
<evidence type="ECO:0000259" key="1">
    <source>
        <dbReference type="Pfam" id="PF10074"/>
    </source>
</evidence>
<protein>
    <recommendedName>
        <fullName evidence="1">T6SS Transcription factor RovC-like DNA binding domain-containing protein</fullName>
    </recommendedName>
</protein>
<dbReference type="InterPro" id="IPR018754">
    <property type="entry name" value="RovC-like_DNA-bd"/>
</dbReference>
<evidence type="ECO:0000313" key="2">
    <source>
        <dbReference type="EMBL" id="ACL96266.1"/>
    </source>
</evidence>